<feature type="transmembrane region" description="Helical" evidence="6">
    <location>
        <begin position="51"/>
        <end position="73"/>
    </location>
</feature>
<dbReference type="PANTHER" id="PTHR31585:SF0">
    <property type="entry name" value="FOLATE-BIOPTERIN TRANSPORTER 1, CHLOROPLASTIC"/>
    <property type="match status" value="1"/>
</dbReference>
<keyword evidence="8" id="KW-1185">Reference proteome</keyword>
<reference evidence="7" key="3">
    <citation type="journal article" date="2017" name="Nature">
        <title>Genome sequence of the progenitor of the wheat D genome Aegilops tauschii.</title>
        <authorList>
            <person name="Luo M.C."/>
            <person name="Gu Y.Q."/>
            <person name="Puiu D."/>
            <person name="Wang H."/>
            <person name="Twardziok S.O."/>
            <person name="Deal K.R."/>
            <person name="Huo N."/>
            <person name="Zhu T."/>
            <person name="Wang L."/>
            <person name="Wang Y."/>
            <person name="McGuire P.E."/>
            <person name="Liu S."/>
            <person name="Long H."/>
            <person name="Ramasamy R.K."/>
            <person name="Rodriguez J.C."/>
            <person name="Van S.L."/>
            <person name="Yuan L."/>
            <person name="Wang Z."/>
            <person name="Xia Z."/>
            <person name="Xiao L."/>
            <person name="Anderson O.D."/>
            <person name="Ouyang S."/>
            <person name="Liang Y."/>
            <person name="Zimin A.V."/>
            <person name="Pertea G."/>
            <person name="Qi P."/>
            <person name="Bennetzen J.L."/>
            <person name="Dai X."/>
            <person name="Dawson M.W."/>
            <person name="Muller H.G."/>
            <person name="Kugler K."/>
            <person name="Rivarola-Duarte L."/>
            <person name="Spannagl M."/>
            <person name="Mayer K.F.X."/>
            <person name="Lu F.H."/>
            <person name="Bevan M.W."/>
            <person name="Leroy P."/>
            <person name="Li P."/>
            <person name="You F.M."/>
            <person name="Sun Q."/>
            <person name="Liu Z."/>
            <person name="Lyons E."/>
            <person name="Wicker T."/>
            <person name="Salzberg S.L."/>
            <person name="Devos K.M."/>
            <person name="Dvorak J."/>
        </authorList>
    </citation>
    <scope>NUCLEOTIDE SEQUENCE [LARGE SCALE GENOMIC DNA]</scope>
    <source>
        <strain evidence="7">cv. AL8/78</strain>
    </source>
</reference>
<evidence type="ECO:0000256" key="5">
    <source>
        <dbReference type="ARBA" id="ARBA00023136"/>
    </source>
</evidence>
<comment type="subcellular location">
    <subcellularLocation>
        <location evidence="1">Membrane</location>
        <topology evidence="1">Multi-pass membrane protein</topology>
    </subcellularLocation>
</comment>
<dbReference type="PANTHER" id="PTHR31585">
    <property type="entry name" value="FOLATE-BIOPTERIN TRANSPORTER 1, CHLOROPLASTIC"/>
    <property type="match status" value="1"/>
</dbReference>
<proteinExistence type="predicted"/>
<evidence type="ECO:0000256" key="2">
    <source>
        <dbReference type="ARBA" id="ARBA00022448"/>
    </source>
</evidence>
<reference evidence="8" key="1">
    <citation type="journal article" date="2014" name="Science">
        <title>Ancient hybridizations among the ancestral genomes of bread wheat.</title>
        <authorList>
            <consortium name="International Wheat Genome Sequencing Consortium,"/>
            <person name="Marcussen T."/>
            <person name="Sandve S.R."/>
            <person name="Heier L."/>
            <person name="Spannagl M."/>
            <person name="Pfeifer M."/>
            <person name="Jakobsen K.S."/>
            <person name="Wulff B.B."/>
            <person name="Steuernagel B."/>
            <person name="Mayer K.F."/>
            <person name="Olsen O.A."/>
        </authorList>
    </citation>
    <scope>NUCLEOTIDE SEQUENCE [LARGE SCALE GENOMIC DNA]</scope>
    <source>
        <strain evidence="8">cv. AL8/78</strain>
    </source>
</reference>
<reference evidence="7" key="5">
    <citation type="journal article" date="2021" name="G3 (Bethesda)">
        <title>Aegilops tauschii genome assembly Aet v5.0 features greater sequence contiguity and improved annotation.</title>
        <authorList>
            <person name="Wang L."/>
            <person name="Zhu T."/>
            <person name="Rodriguez J.C."/>
            <person name="Deal K.R."/>
            <person name="Dubcovsky J."/>
            <person name="McGuire P.E."/>
            <person name="Lux T."/>
            <person name="Spannagl M."/>
            <person name="Mayer K.F.X."/>
            <person name="Baldrich P."/>
            <person name="Meyers B.C."/>
            <person name="Huo N."/>
            <person name="Gu Y.Q."/>
            <person name="Zhou H."/>
            <person name="Devos K.M."/>
            <person name="Bennetzen J.L."/>
            <person name="Unver T."/>
            <person name="Budak H."/>
            <person name="Gulick P.J."/>
            <person name="Galiba G."/>
            <person name="Kalapos B."/>
            <person name="Nelson D.R."/>
            <person name="Li P."/>
            <person name="You F.M."/>
            <person name="Luo M.C."/>
            <person name="Dvorak J."/>
        </authorList>
    </citation>
    <scope>NUCLEOTIDE SEQUENCE [LARGE SCALE GENOMIC DNA]</scope>
    <source>
        <strain evidence="7">cv. AL8/78</strain>
    </source>
</reference>
<keyword evidence="2" id="KW-0813">Transport</keyword>
<dbReference type="EnsemblPlants" id="AET2Gv20534600.5">
    <property type="protein sequence ID" value="AET2Gv20534600.5"/>
    <property type="gene ID" value="AET2Gv20534600"/>
</dbReference>
<keyword evidence="3 6" id="KW-0812">Transmembrane</keyword>
<evidence type="ECO:0000313" key="8">
    <source>
        <dbReference type="Proteomes" id="UP000015105"/>
    </source>
</evidence>
<sequence length="118" mass="12695">LSCSLIVDLSTNKLGFTPGFLGRVKLVTSIASLLGVGIYNYFLKAVHLRKIFLVTTIIGSALGMTQVFILLLFQCSGSYFASFQVKTLVCCMSSRFFLSLGLIGSLGSVMSGSPLEIR</sequence>
<dbReference type="Pfam" id="PF03092">
    <property type="entry name" value="BT1"/>
    <property type="match status" value="1"/>
</dbReference>
<evidence type="ECO:0000256" key="4">
    <source>
        <dbReference type="ARBA" id="ARBA00022989"/>
    </source>
</evidence>
<evidence type="ECO:0000313" key="7">
    <source>
        <dbReference type="EnsemblPlants" id="AET2Gv20534600.5"/>
    </source>
</evidence>
<keyword evidence="4 6" id="KW-1133">Transmembrane helix</keyword>
<feature type="transmembrane region" description="Helical" evidence="6">
    <location>
        <begin position="85"/>
        <end position="109"/>
    </location>
</feature>
<evidence type="ECO:0000256" key="6">
    <source>
        <dbReference type="SAM" id="Phobius"/>
    </source>
</evidence>
<evidence type="ECO:0000256" key="1">
    <source>
        <dbReference type="ARBA" id="ARBA00004141"/>
    </source>
</evidence>
<dbReference type="Gramene" id="AET2Gv20534600.5">
    <property type="protein sequence ID" value="AET2Gv20534600.5"/>
    <property type="gene ID" value="AET2Gv20534600"/>
</dbReference>
<keyword evidence="5 6" id="KW-0472">Membrane</keyword>
<reference evidence="8" key="2">
    <citation type="journal article" date="2017" name="Nat. Plants">
        <title>The Aegilops tauschii genome reveals multiple impacts of transposons.</title>
        <authorList>
            <person name="Zhao G."/>
            <person name="Zou C."/>
            <person name="Li K."/>
            <person name="Wang K."/>
            <person name="Li T."/>
            <person name="Gao L."/>
            <person name="Zhang X."/>
            <person name="Wang H."/>
            <person name="Yang Z."/>
            <person name="Liu X."/>
            <person name="Jiang W."/>
            <person name="Mao L."/>
            <person name="Kong X."/>
            <person name="Jiao Y."/>
            <person name="Jia J."/>
        </authorList>
    </citation>
    <scope>NUCLEOTIDE SEQUENCE [LARGE SCALE GENOMIC DNA]</scope>
    <source>
        <strain evidence="8">cv. AL8/78</strain>
    </source>
</reference>
<dbReference type="GO" id="GO:0016020">
    <property type="term" value="C:membrane"/>
    <property type="evidence" value="ECO:0007669"/>
    <property type="project" value="UniProtKB-SubCell"/>
</dbReference>
<feature type="transmembrane region" description="Helical" evidence="6">
    <location>
        <begin position="20"/>
        <end position="39"/>
    </location>
</feature>
<protein>
    <submittedName>
        <fullName evidence="7">Uncharacterized protein</fullName>
    </submittedName>
</protein>
<reference evidence="7" key="4">
    <citation type="submission" date="2019-03" db="UniProtKB">
        <authorList>
            <consortium name="EnsemblPlants"/>
        </authorList>
    </citation>
    <scope>IDENTIFICATION</scope>
</reference>
<dbReference type="InterPro" id="IPR039309">
    <property type="entry name" value="BT1"/>
</dbReference>
<dbReference type="Proteomes" id="UP000015105">
    <property type="component" value="Chromosome 2D"/>
</dbReference>
<accession>A0A453BJP9</accession>
<name>A0A453BJP9_AEGTS</name>
<dbReference type="AlphaFoldDB" id="A0A453BJP9"/>
<organism evidence="7 8">
    <name type="scientific">Aegilops tauschii subsp. strangulata</name>
    <name type="common">Goatgrass</name>
    <dbReference type="NCBI Taxonomy" id="200361"/>
    <lineage>
        <taxon>Eukaryota</taxon>
        <taxon>Viridiplantae</taxon>
        <taxon>Streptophyta</taxon>
        <taxon>Embryophyta</taxon>
        <taxon>Tracheophyta</taxon>
        <taxon>Spermatophyta</taxon>
        <taxon>Magnoliopsida</taxon>
        <taxon>Liliopsida</taxon>
        <taxon>Poales</taxon>
        <taxon>Poaceae</taxon>
        <taxon>BOP clade</taxon>
        <taxon>Pooideae</taxon>
        <taxon>Triticodae</taxon>
        <taxon>Triticeae</taxon>
        <taxon>Triticinae</taxon>
        <taxon>Aegilops</taxon>
    </lineage>
</organism>
<evidence type="ECO:0000256" key="3">
    <source>
        <dbReference type="ARBA" id="ARBA00022692"/>
    </source>
</evidence>